<keyword evidence="4" id="KW-0479">Metal-binding</keyword>
<evidence type="ECO:0000256" key="1">
    <source>
        <dbReference type="ARBA" id="ARBA00010429"/>
    </source>
</evidence>
<dbReference type="Gene3D" id="3.90.480.20">
    <property type="match status" value="1"/>
</dbReference>
<gene>
    <name evidence="10" type="ORF">PGH07_00275</name>
</gene>
<keyword evidence="2" id="KW-0004">4Fe-4S</keyword>
<evidence type="ECO:0000259" key="9">
    <source>
        <dbReference type="Pfam" id="PF03460"/>
    </source>
</evidence>
<keyword evidence="11" id="KW-1185">Reference proteome</keyword>
<dbReference type="InterPro" id="IPR006067">
    <property type="entry name" value="NO2/SO3_Rdtase_4Fe4S_dom"/>
</dbReference>
<keyword evidence="7" id="KW-0411">Iron-sulfur</keyword>
<evidence type="ECO:0000256" key="7">
    <source>
        <dbReference type="ARBA" id="ARBA00023014"/>
    </source>
</evidence>
<organism evidence="10 11">
    <name type="scientific">Sulfurovum zhangzhouensis</name>
    <dbReference type="NCBI Taxonomy" id="3019067"/>
    <lineage>
        <taxon>Bacteria</taxon>
        <taxon>Pseudomonadati</taxon>
        <taxon>Campylobacterota</taxon>
        <taxon>Epsilonproteobacteria</taxon>
        <taxon>Campylobacterales</taxon>
        <taxon>Sulfurovaceae</taxon>
        <taxon>Sulfurovum</taxon>
    </lineage>
</organism>
<keyword evidence="3" id="KW-0349">Heme</keyword>
<dbReference type="Gene3D" id="3.30.413.10">
    <property type="entry name" value="Sulfite Reductase Hemoprotein, domain 1"/>
    <property type="match status" value="2"/>
</dbReference>
<comment type="caution">
    <text evidence="10">The sequence shown here is derived from an EMBL/GenBank/DDBJ whole genome shotgun (WGS) entry which is preliminary data.</text>
</comment>
<feature type="domain" description="Nitrite/Sulfite reductase ferredoxin-like" evidence="9">
    <location>
        <begin position="311"/>
        <end position="355"/>
    </location>
</feature>
<evidence type="ECO:0000256" key="5">
    <source>
        <dbReference type="ARBA" id="ARBA00023002"/>
    </source>
</evidence>
<keyword evidence="5" id="KW-0560">Oxidoreductase</keyword>
<sequence>MSKLQQAFNERNNKINKIEKIKELKTPMSIYNRLNSISSSGLEYLKEEDSSFFLKCFGAFLKKDGKFMLRVRIPAGQLNIEQATKIGELSKVYGEDYIDITTRQQIELRYIKLENLYTVIKELEEVGISTFQTGVDNFRNIVTSSFDGLGDLNIIKTKPFIDELQSIFLKEEEWIGTLPRKFNTAMLGIPMNDCNIYGHDCCFILAQKDDDIGFNLYLGGRVGVQASDTGLFIKQNEVKAVFNAVIHLFKEYGFRDNRNKNRLHFLLEAVGMDAFVDAIKTQSGLLFESSGKILATEEFMLDESGVLDLGQGTSAVHISIPSGIFTGESLIEVANIAAQADGEIRLSVEQSLYIITGTEKVTTIKESLLFNIYQRYHNTYFNHQIACAGTATCAFGVIENKPDAIEMANFLQKEVPIPGGKVRMYWSACPKGCGIHGVADIGFEGCITKDSTGEKVDGVHIFLGGKATREAKEARVLYKSVPLKEAKFKVKKLMELYKAKRENGESFESFDSRVLSSLSIEEIVEMLDK</sequence>
<evidence type="ECO:0000259" key="8">
    <source>
        <dbReference type="Pfam" id="PF01077"/>
    </source>
</evidence>
<feature type="domain" description="Nitrite/sulphite reductase 4Fe-4S" evidence="8">
    <location>
        <begin position="135"/>
        <end position="282"/>
    </location>
</feature>
<name>A0ABT7QUZ4_9BACT</name>
<feature type="domain" description="Nitrite/Sulfite reductase ferredoxin-like" evidence="9">
    <location>
        <begin position="62"/>
        <end position="126"/>
    </location>
</feature>
<dbReference type="RefSeq" id="WP_289411885.1">
    <property type="nucleotide sequence ID" value="NZ_JAQIBD010000001.1"/>
</dbReference>
<evidence type="ECO:0000256" key="6">
    <source>
        <dbReference type="ARBA" id="ARBA00023004"/>
    </source>
</evidence>
<evidence type="ECO:0000256" key="4">
    <source>
        <dbReference type="ARBA" id="ARBA00022723"/>
    </source>
</evidence>
<evidence type="ECO:0000313" key="10">
    <source>
        <dbReference type="EMBL" id="MDM5270607.1"/>
    </source>
</evidence>
<dbReference type="PANTHER" id="PTHR32439:SF0">
    <property type="entry name" value="FERREDOXIN--NITRITE REDUCTASE, CHLOROPLASTIC"/>
    <property type="match status" value="1"/>
</dbReference>
<dbReference type="InterPro" id="IPR036136">
    <property type="entry name" value="Nit/Sulf_reduc_fer-like_dom_sf"/>
</dbReference>
<dbReference type="Pfam" id="PF03460">
    <property type="entry name" value="NIR_SIR_ferr"/>
    <property type="match status" value="2"/>
</dbReference>
<dbReference type="SUPFAM" id="SSF55124">
    <property type="entry name" value="Nitrite/Sulfite reductase N-terminal domain-like"/>
    <property type="match status" value="2"/>
</dbReference>
<evidence type="ECO:0000313" key="11">
    <source>
        <dbReference type="Proteomes" id="UP001169069"/>
    </source>
</evidence>
<keyword evidence="6" id="KW-0408">Iron</keyword>
<evidence type="ECO:0000256" key="2">
    <source>
        <dbReference type="ARBA" id="ARBA00022485"/>
    </source>
</evidence>
<dbReference type="InterPro" id="IPR005117">
    <property type="entry name" value="NiRdtase/SiRdtase_haem-b_fer"/>
</dbReference>
<dbReference type="InterPro" id="IPR045854">
    <property type="entry name" value="NO2/SO3_Rdtase_4Fe4S_sf"/>
</dbReference>
<dbReference type="EMBL" id="JAQIBD010000001">
    <property type="protein sequence ID" value="MDM5270607.1"/>
    <property type="molecule type" value="Genomic_DNA"/>
</dbReference>
<proteinExistence type="inferred from homology"/>
<evidence type="ECO:0000256" key="3">
    <source>
        <dbReference type="ARBA" id="ARBA00022617"/>
    </source>
</evidence>
<dbReference type="InterPro" id="IPR051329">
    <property type="entry name" value="NIR_SIR_4Fe-4S"/>
</dbReference>
<dbReference type="SUPFAM" id="SSF56014">
    <property type="entry name" value="Nitrite and sulphite reductase 4Fe-4S domain-like"/>
    <property type="match status" value="2"/>
</dbReference>
<reference evidence="10" key="1">
    <citation type="submission" date="2023-01" db="EMBL/GenBank/DDBJ databases">
        <title>Sulfurovum sp. zt1-1 genome assembly.</title>
        <authorList>
            <person name="Wang J."/>
        </authorList>
    </citation>
    <scope>NUCLEOTIDE SEQUENCE</scope>
    <source>
        <strain evidence="10">Zt1-1</strain>
    </source>
</reference>
<dbReference type="Proteomes" id="UP001169069">
    <property type="component" value="Unassembled WGS sequence"/>
</dbReference>
<accession>A0ABT7QUZ4</accession>
<dbReference type="PANTHER" id="PTHR32439">
    <property type="entry name" value="FERREDOXIN--NITRITE REDUCTASE, CHLOROPLASTIC"/>
    <property type="match status" value="1"/>
</dbReference>
<dbReference type="Pfam" id="PF01077">
    <property type="entry name" value="NIR_SIR"/>
    <property type="match status" value="2"/>
</dbReference>
<protein>
    <submittedName>
        <fullName evidence="10">Ferredoxin--nitrite reductase</fullName>
    </submittedName>
</protein>
<feature type="domain" description="Nitrite/sulphite reductase 4Fe-4S" evidence="8">
    <location>
        <begin position="386"/>
        <end position="502"/>
    </location>
</feature>
<comment type="similarity">
    <text evidence="1">Belongs to the nitrite and sulfite reductase 4Fe-4S domain family.</text>
</comment>